<evidence type="ECO:0000313" key="3">
    <source>
        <dbReference type="Proteomes" id="UP000249464"/>
    </source>
</evidence>
<evidence type="ECO:0000313" key="2">
    <source>
        <dbReference type="EMBL" id="SGY31941.1"/>
    </source>
</evidence>
<sequence>MTQASKVAAHSFDSSSPFPRRFDASVPTLLKARSIALTGPLPTSSVLHVAVAHLRGHSSEGDHDDDHSQHSLEARQDDDQVGPERRHVLVLTSDQAKWRDSLIRESDTSLFSTSTRSVDASFVSYLDRVEIKHLPTSEHLLYFLTTVYSHAEHLLASQVFIESGTRNKSDPSYLPTVPTLVVLHNPSEYLAESQAQNDGIEAYTSLLALFDSAFTRLSPRQVSVSSSLGSSSSHLTSTFSSDIEPRRSPPLLVLVDNDALILEQALLAPHLAQPRRKRKAEYEERRFEQGEPPDERHIEQMRLLSVLPYFYDWVGIVEPGLSVFDSVFFNVTCPNPALLTCKPAVQQEPDPSQPSLTFVMTYTPSLHSSDIPSLLPTTSPSSREPVAVEFAVQHLSQANGDDEDGLFVQVIS</sequence>
<gene>
    <name evidence="2" type="primary">BQ5605_C002g01284</name>
    <name evidence="2" type="ORF">BQ5605_C002G01284</name>
</gene>
<feature type="region of interest" description="Disordered" evidence="1">
    <location>
        <begin position="57"/>
        <end position="84"/>
    </location>
</feature>
<accession>A0A2X0NVY2</accession>
<proteinExistence type="predicted"/>
<keyword evidence="3" id="KW-1185">Reference proteome</keyword>
<feature type="compositionally biased region" description="Low complexity" evidence="1">
    <location>
        <begin position="224"/>
        <end position="241"/>
    </location>
</feature>
<dbReference type="STRING" id="796604.A0A2X0NVY2"/>
<feature type="region of interest" description="Disordered" evidence="1">
    <location>
        <begin position="224"/>
        <end position="244"/>
    </location>
</feature>
<organism evidence="2 3">
    <name type="scientific">Microbotryum silenes-dioicae</name>
    <dbReference type="NCBI Taxonomy" id="796604"/>
    <lineage>
        <taxon>Eukaryota</taxon>
        <taxon>Fungi</taxon>
        <taxon>Dikarya</taxon>
        <taxon>Basidiomycota</taxon>
        <taxon>Pucciniomycotina</taxon>
        <taxon>Microbotryomycetes</taxon>
        <taxon>Microbotryales</taxon>
        <taxon>Microbotryaceae</taxon>
        <taxon>Microbotryum</taxon>
    </lineage>
</organism>
<dbReference type="EMBL" id="FQNC01000041">
    <property type="protein sequence ID" value="SGY31941.1"/>
    <property type="molecule type" value="Genomic_DNA"/>
</dbReference>
<reference evidence="2 3" key="1">
    <citation type="submission" date="2016-11" db="EMBL/GenBank/DDBJ databases">
        <authorList>
            <person name="Jaros S."/>
            <person name="Januszkiewicz K."/>
            <person name="Wedrychowicz H."/>
        </authorList>
    </citation>
    <scope>NUCLEOTIDE SEQUENCE [LARGE SCALE GENOMIC DNA]</scope>
</reference>
<evidence type="ECO:0000256" key="1">
    <source>
        <dbReference type="SAM" id="MobiDB-lite"/>
    </source>
</evidence>
<dbReference type="AlphaFoldDB" id="A0A2X0NVY2"/>
<dbReference type="Proteomes" id="UP000249464">
    <property type="component" value="Unassembled WGS sequence"/>
</dbReference>
<protein>
    <submittedName>
        <fullName evidence="2">BQ5605_C002g01284 protein</fullName>
    </submittedName>
</protein>
<name>A0A2X0NVY2_9BASI</name>